<accession>A0A8H5MA73</accession>
<comment type="caution">
    <text evidence="1">The sequence shown here is derived from an EMBL/GenBank/DDBJ whole genome shotgun (WGS) entry which is preliminary data.</text>
</comment>
<dbReference type="OrthoDB" id="3254408at2759"/>
<organism evidence="1 2">
    <name type="scientific">Collybiopsis confluens</name>
    <dbReference type="NCBI Taxonomy" id="2823264"/>
    <lineage>
        <taxon>Eukaryota</taxon>
        <taxon>Fungi</taxon>
        <taxon>Dikarya</taxon>
        <taxon>Basidiomycota</taxon>
        <taxon>Agaricomycotina</taxon>
        <taxon>Agaricomycetes</taxon>
        <taxon>Agaricomycetidae</taxon>
        <taxon>Agaricales</taxon>
        <taxon>Marasmiineae</taxon>
        <taxon>Omphalotaceae</taxon>
        <taxon>Collybiopsis</taxon>
    </lineage>
</organism>
<dbReference type="EMBL" id="JAACJN010000036">
    <property type="protein sequence ID" value="KAF5386424.1"/>
    <property type="molecule type" value="Genomic_DNA"/>
</dbReference>
<sequence>MTWPSTIIQQFATIKPQTPNEGDYYGPYNSILNELLPHTERFQVSPEVKGPIAPGSIDFTSVFVVHHIAGGEKLPVLFLETKPANYYPRMGARAAADIEMRKRFALLVDRIRIPVLYGISAIGTRICVYKYTKDTNVLSPPLIPRDPAVINDTAPASRWNCDILEEEGEVLLRGLVDEIKKMCLTVRKPSSKTYENRL</sequence>
<evidence type="ECO:0000313" key="1">
    <source>
        <dbReference type="EMBL" id="KAF5386424.1"/>
    </source>
</evidence>
<keyword evidence="2" id="KW-1185">Reference proteome</keyword>
<gene>
    <name evidence="1" type="ORF">D9757_006638</name>
</gene>
<name>A0A8H5MA73_9AGAR</name>
<reference evidence="1 2" key="1">
    <citation type="journal article" date="2020" name="ISME J.">
        <title>Uncovering the hidden diversity of litter-decomposition mechanisms in mushroom-forming fungi.</title>
        <authorList>
            <person name="Floudas D."/>
            <person name="Bentzer J."/>
            <person name="Ahren D."/>
            <person name="Johansson T."/>
            <person name="Persson P."/>
            <person name="Tunlid A."/>
        </authorList>
    </citation>
    <scope>NUCLEOTIDE SEQUENCE [LARGE SCALE GENOMIC DNA]</scope>
    <source>
        <strain evidence="1 2">CBS 406.79</strain>
    </source>
</reference>
<protein>
    <submittedName>
        <fullName evidence="1">Uncharacterized protein</fullName>
    </submittedName>
</protein>
<dbReference type="AlphaFoldDB" id="A0A8H5MA73"/>
<dbReference type="Proteomes" id="UP000518752">
    <property type="component" value="Unassembled WGS sequence"/>
</dbReference>
<proteinExistence type="predicted"/>
<evidence type="ECO:0000313" key="2">
    <source>
        <dbReference type="Proteomes" id="UP000518752"/>
    </source>
</evidence>